<feature type="active site" description="Nucleophile" evidence="4">
    <location>
        <position position="348"/>
    </location>
</feature>
<keyword evidence="6" id="KW-0317">Glutathione biosynthesis</keyword>
<dbReference type="Gene3D" id="1.10.246.130">
    <property type="match status" value="1"/>
</dbReference>
<dbReference type="EMBL" id="CP031417">
    <property type="protein sequence ID" value="AXK82067.1"/>
    <property type="molecule type" value="Genomic_DNA"/>
</dbReference>
<comment type="catalytic activity">
    <reaction evidence="2 6">
        <text>glutathione + H2O = L-cysteinylglycine + L-glutamate</text>
        <dbReference type="Rhea" id="RHEA:28807"/>
        <dbReference type="ChEBI" id="CHEBI:15377"/>
        <dbReference type="ChEBI" id="CHEBI:29985"/>
        <dbReference type="ChEBI" id="CHEBI:57925"/>
        <dbReference type="ChEBI" id="CHEBI:61694"/>
        <dbReference type="EC" id="3.4.19.13"/>
    </reaction>
</comment>
<dbReference type="Gene3D" id="3.60.20.40">
    <property type="match status" value="1"/>
</dbReference>
<comment type="PTM">
    <text evidence="6">Cleaved by autocatalysis into a large and a small subunit.</text>
</comment>
<feature type="binding site" evidence="5">
    <location>
        <position position="431"/>
    </location>
    <ligand>
        <name>L-glutamate</name>
        <dbReference type="ChEBI" id="CHEBI:29985"/>
    </ligand>
</feature>
<dbReference type="GO" id="GO:0006751">
    <property type="term" value="P:glutathione catabolic process"/>
    <property type="evidence" value="ECO:0007669"/>
    <property type="project" value="UniProtKB-UniRule"/>
</dbReference>
<dbReference type="InterPro" id="IPR043137">
    <property type="entry name" value="GGT_ssub_C"/>
</dbReference>
<evidence type="ECO:0000256" key="1">
    <source>
        <dbReference type="ARBA" id="ARBA00001049"/>
    </source>
</evidence>
<comment type="catalytic activity">
    <reaction evidence="1 6">
        <text>an S-substituted glutathione + H2O = an S-substituted L-cysteinylglycine + L-glutamate</text>
        <dbReference type="Rhea" id="RHEA:59468"/>
        <dbReference type="ChEBI" id="CHEBI:15377"/>
        <dbReference type="ChEBI" id="CHEBI:29985"/>
        <dbReference type="ChEBI" id="CHEBI:90779"/>
        <dbReference type="ChEBI" id="CHEBI:143103"/>
        <dbReference type="EC" id="3.4.19.13"/>
    </reaction>
</comment>
<sequence length="526" mass="56273">MSRDFQLPGRSPVIASNGMAATSHPLATLAAIDMLREGGTAADAAVAAVATLCVVEPAMTGIGGDCYTLVSKPGHDVWGYNGSGRSGAKASYEALRAQGLTEIGTSIHAVTVPGAIEAWEQILKAHGRFGLDRALRPAIQYAENGFPVAARVARDWRYYVGKLKANPAATKHYLVNGEPPQEGDVMRFPALAQTLKTIAAKGAKGFYEGEIGAEMAATVAARGSFLTEEDFANHRGNAVTPISTNYRGLDLVEIPPNGQGLTALVMLNILENFDLKSLDPYGPERFHLVLEAARLGFAVRDTHIADELHMRTPVAALLDKAWGKKLASLIDMNKRAKLPPHPAPGSNTVYLTVVDKDRTAVSFINSLYSGFGTGICTEKSGILLTNRGACFTLAPDHPNTFGPDKRPLHTIIPALAMRNGRCDMSFGVMGAHYQPMGHVQIILNMLDYGMDVQQAIDCPRFFFEGEKTVVENGTSRATIDGLKARGHDVAMADSPWGGGQTIKIDWDRGTLTGGSDPRKDGCALGY</sequence>
<dbReference type="InterPro" id="IPR052896">
    <property type="entry name" value="GGT-like_enzyme"/>
</dbReference>
<comment type="pathway">
    <text evidence="6">Sulfur metabolism; glutathione metabolism.</text>
</comment>
<keyword evidence="6" id="KW-0378">Hydrolase</keyword>
<dbReference type="PANTHER" id="PTHR43881">
    <property type="entry name" value="GAMMA-GLUTAMYLTRANSPEPTIDASE (AFU_ORTHOLOGUE AFUA_4G13580)"/>
    <property type="match status" value="1"/>
</dbReference>
<organism evidence="7 8">
    <name type="scientific">Pseudolabrys taiwanensis</name>
    <dbReference type="NCBI Taxonomy" id="331696"/>
    <lineage>
        <taxon>Bacteria</taxon>
        <taxon>Pseudomonadati</taxon>
        <taxon>Pseudomonadota</taxon>
        <taxon>Alphaproteobacteria</taxon>
        <taxon>Hyphomicrobiales</taxon>
        <taxon>Xanthobacteraceae</taxon>
        <taxon>Pseudolabrys</taxon>
    </lineage>
</organism>
<evidence type="ECO:0000256" key="6">
    <source>
        <dbReference type="RuleBase" id="RU368036"/>
    </source>
</evidence>
<dbReference type="EC" id="2.3.2.2" evidence="6"/>
<accession>A0A345ZYS0</accession>
<evidence type="ECO:0000256" key="3">
    <source>
        <dbReference type="ARBA" id="ARBA00047417"/>
    </source>
</evidence>
<dbReference type="GO" id="GO:0103068">
    <property type="term" value="F:leukotriene C4 gamma-glutamyl transferase activity"/>
    <property type="evidence" value="ECO:0007669"/>
    <property type="project" value="UniProtKB-EC"/>
</dbReference>
<dbReference type="SUPFAM" id="SSF56235">
    <property type="entry name" value="N-terminal nucleophile aminohydrolases (Ntn hydrolases)"/>
    <property type="match status" value="1"/>
</dbReference>
<dbReference type="Pfam" id="PF01019">
    <property type="entry name" value="G_glu_transpept"/>
    <property type="match status" value="1"/>
</dbReference>
<comment type="subunit">
    <text evidence="6">This enzyme consists of two polypeptide chains, which are synthesized in precursor form from a single polypeptide.</text>
</comment>
<keyword evidence="6 7" id="KW-0808">Transferase</keyword>
<evidence type="ECO:0000256" key="2">
    <source>
        <dbReference type="ARBA" id="ARBA00001089"/>
    </source>
</evidence>
<keyword evidence="6" id="KW-0865">Zymogen</keyword>
<keyword evidence="8" id="KW-1185">Reference proteome</keyword>
<dbReference type="InterPro" id="IPR000101">
    <property type="entry name" value="GGT_peptidase"/>
</dbReference>
<dbReference type="OrthoDB" id="9781342at2"/>
<dbReference type="KEGG" id="ptaw:DW352_16980"/>
<dbReference type="NCBIfam" id="TIGR00066">
    <property type="entry name" value="g_glut_trans"/>
    <property type="match status" value="1"/>
</dbReference>
<evidence type="ECO:0000256" key="4">
    <source>
        <dbReference type="PIRSR" id="PIRSR600101-1"/>
    </source>
</evidence>
<dbReference type="PRINTS" id="PR01210">
    <property type="entry name" value="GGTRANSPTASE"/>
</dbReference>
<dbReference type="UniPathway" id="UPA00204"/>
<dbReference type="InterPro" id="IPR029055">
    <property type="entry name" value="Ntn_hydrolases_N"/>
</dbReference>
<dbReference type="GO" id="GO:0006750">
    <property type="term" value="P:glutathione biosynthetic process"/>
    <property type="evidence" value="ECO:0007669"/>
    <property type="project" value="UniProtKB-KW"/>
</dbReference>
<name>A0A345ZYS0_9HYPH</name>
<dbReference type="EC" id="3.4.19.13" evidence="6"/>
<evidence type="ECO:0000256" key="5">
    <source>
        <dbReference type="PIRSR" id="PIRSR600101-2"/>
    </source>
</evidence>
<reference evidence="7 8" key="1">
    <citation type="submission" date="2018-07" db="EMBL/GenBank/DDBJ databases">
        <authorList>
            <person name="Quirk P.G."/>
            <person name="Krulwich T.A."/>
        </authorList>
    </citation>
    <scope>NUCLEOTIDE SEQUENCE [LARGE SCALE GENOMIC DNA]</scope>
    <source>
        <strain evidence="7 8">CC-BB4</strain>
    </source>
</reference>
<evidence type="ECO:0000313" key="8">
    <source>
        <dbReference type="Proteomes" id="UP000254889"/>
    </source>
</evidence>
<dbReference type="PANTHER" id="PTHR43881:SF1">
    <property type="entry name" value="GAMMA-GLUTAMYLTRANSPEPTIDASE (AFU_ORTHOLOGUE AFUA_4G13580)"/>
    <property type="match status" value="1"/>
</dbReference>
<dbReference type="Proteomes" id="UP000254889">
    <property type="component" value="Chromosome"/>
</dbReference>
<gene>
    <name evidence="7" type="primary">ggt</name>
    <name evidence="7" type="ORF">DW352_16980</name>
</gene>
<keyword evidence="6 7" id="KW-0012">Acyltransferase</keyword>
<dbReference type="GO" id="GO:0036374">
    <property type="term" value="F:glutathione hydrolase activity"/>
    <property type="evidence" value="ECO:0007669"/>
    <property type="project" value="UniProtKB-UniRule"/>
</dbReference>
<evidence type="ECO:0000313" key="7">
    <source>
        <dbReference type="EMBL" id="AXK82067.1"/>
    </source>
</evidence>
<dbReference type="RefSeq" id="WP_115692446.1">
    <property type="nucleotide sequence ID" value="NZ_CP031417.1"/>
</dbReference>
<comment type="similarity">
    <text evidence="6">Belongs to the gamma-glutamyltransferase family.</text>
</comment>
<dbReference type="AlphaFoldDB" id="A0A345ZYS0"/>
<comment type="catalytic activity">
    <reaction evidence="3 6">
        <text>an N-terminal (5-L-glutamyl)-[peptide] + an alpha-amino acid = 5-L-glutamyl amino acid + an N-terminal L-alpha-aminoacyl-[peptide]</text>
        <dbReference type="Rhea" id="RHEA:23904"/>
        <dbReference type="Rhea" id="RHEA-COMP:9780"/>
        <dbReference type="Rhea" id="RHEA-COMP:9795"/>
        <dbReference type="ChEBI" id="CHEBI:77644"/>
        <dbReference type="ChEBI" id="CHEBI:78597"/>
        <dbReference type="ChEBI" id="CHEBI:78599"/>
        <dbReference type="ChEBI" id="CHEBI:78608"/>
        <dbReference type="EC" id="2.3.2.2"/>
    </reaction>
</comment>
<dbReference type="InterPro" id="IPR043138">
    <property type="entry name" value="GGT_lsub"/>
</dbReference>
<proteinExistence type="inferred from homology"/>
<protein>
    <recommendedName>
        <fullName evidence="6">Glutathione hydrolase proenzyme</fullName>
        <ecNumber evidence="6">2.3.2.2</ecNumber>
        <ecNumber evidence="6">3.4.19.13</ecNumber>
    </recommendedName>
    <component>
        <recommendedName>
            <fullName evidence="6">Glutathione hydrolase large chain</fullName>
        </recommendedName>
    </component>
    <component>
        <recommendedName>
            <fullName evidence="6">Glutathione hydrolase small chain</fullName>
        </recommendedName>
    </component>
</protein>